<organism evidence="2 3">
    <name type="scientific">Flavobacterium frigidimaris</name>
    <dbReference type="NCBI Taxonomy" id="262320"/>
    <lineage>
        <taxon>Bacteria</taxon>
        <taxon>Pseudomonadati</taxon>
        <taxon>Bacteroidota</taxon>
        <taxon>Flavobacteriia</taxon>
        <taxon>Flavobacteriales</taxon>
        <taxon>Flavobacteriaceae</taxon>
        <taxon>Flavobacterium</taxon>
    </lineage>
</organism>
<keyword evidence="1" id="KW-0472">Membrane</keyword>
<evidence type="ECO:0000313" key="2">
    <source>
        <dbReference type="EMBL" id="OXA76809.1"/>
    </source>
</evidence>
<gene>
    <name evidence="2" type="ORF">B0A65_17885</name>
</gene>
<feature type="transmembrane region" description="Helical" evidence="1">
    <location>
        <begin position="12"/>
        <end position="30"/>
    </location>
</feature>
<proteinExistence type="predicted"/>
<keyword evidence="1" id="KW-1133">Transmembrane helix</keyword>
<keyword evidence="1" id="KW-0812">Transmembrane</keyword>
<dbReference type="RefSeq" id="WP_074662459.1">
    <property type="nucleotide sequence ID" value="NZ_MUGV01000033.1"/>
</dbReference>
<dbReference type="Proteomes" id="UP000198382">
    <property type="component" value="Unassembled WGS sequence"/>
</dbReference>
<reference evidence="2 3" key="1">
    <citation type="submission" date="2016-11" db="EMBL/GenBank/DDBJ databases">
        <title>Whole genomes of Flavobacteriaceae.</title>
        <authorList>
            <person name="Stine C."/>
            <person name="Li C."/>
            <person name="Tadesse D."/>
        </authorList>
    </citation>
    <scope>NUCLEOTIDE SEQUENCE [LARGE SCALE GENOMIC DNA]</scope>
    <source>
        <strain evidence="2 3">DSM 15937</strain>
    </source>
</reference>
<evidence type="ECO:0000256" key="1">
    <source>
        <dbReference type="SAM" id="Phobius"/>
    </source>
</evidence>
<protein>
    <submittedName>
        <fullName evidence="2">Uncharacterized protein</fullName>
    </submittedName>
</protein>
<sequence length="309" mass="34907">MKKHYKNGLVKTLFAVLFVFGLGATFYIFSKESDLNFDLSKDITDKKQNTVILSEIELAQKDILDSLNTLKLAYDVALLEKTSLSQQLEIEKKNVENLMEIIKVSKNPSSQQIGLYRIQLSDLKNSLNSNVLEVKKLKSQNKNLLTEIESQNVVMYQQKAENDTLVSKQKKLESTLKDASKLAMNNFKVVALREKKSGKELETDKAKNAQKLRISFTINGNSIAKTGKRVFYIQVLDQKNKVLGEDKLIEFGNDKALVYSFIVAVDFQGKPANVYGVLNSEEGNFPKGTYFVNFFDKQEIFGSASITLD</sequence>
<accession>A0ABX4BLD4</accession>
<evidence type="ECO:0000313" key="3">
    <source>
        <dbReference type="Proteomes" id="UP000198382"/>
    </source>
</evidence>
<name>A0ABX4BLD4_FLAFR</name>
<keyword evidence="3" id="KW-1185">Reference proteome</keyword>
<comment type="caution">
    <text evidence="2">The sequence shown here is derived from an EMBL/GenBank/DDBJ whole genome shotgun (WGS) entry which is preliminary data.</text>
</comment>
<dbReference type="EMBL" id="MUGV01000033">
    <property type="protein sequence ID" value="OXA76809.1"/>
    <property type="molecule type" value="Genomic_DNA"/>
</dbReference>